<dbReference type="GeneID" id="67019051"/>
<sequence length="390" mass="41797">MVHATEDVSLKPQETIGPLTQGVAINDQANNSFDSHGDDVVISYRGGIIENRHDVHAAIVDASGTLIYTVGNYQRMTLARSSTKPIQTLAILETGAAERFDYDDADVALMCASHSSEPRHVERARAMLEKTGEKEGILTCGGHPAQNPAVNRAWIKENYIPTALCNNCSGKHAGMVAGALSLGASAHDYYLPGHAMQKRVYRAVEDLSGLGEKGVHWTVDGCNLPTPAMPLPNFALMFARLANAADLSDDSTMEAVDQRTQHLARIHKSMSRYHGLVAGEGRFDTALMAAYDGQIVGKIGADACYGVAVRAPTDASMTGACQGAIGIAVKVEDGNLDVLYAAVMEILERLKIGTSEVRQSLDGWRYPKIVNTAGAVTGGYKHCFKLRSVV</sequence>
<dbReference type="InterPro" id="IPR010349">
    <property type="entry name" value="Asparaginase_II"/>
</dbReference>
<evidence type="ECO:0000313" key="2">
    <source>
        <dbReference type="Proteomes" id="UP000676310"/>
    </source>
</evidence>
<comment type="caution">
    <text evidence="1">The sequence shown here is derived from an EMBL/GenBank/DDBJ whole genome shotgun (WGS) entry which is preliminary data.</text>
</comment>
<protein>
    <recommendedName>
        <fullName evidence="3">L-asparaginase II</fullName>
    </recommendedName>
</protein>
<dbReference type="EMBL" id="CAJRGZ010000015">
    <property type="protein sequence ID" value="CAG5140439.1"/>
    <property type="molecule type" value="Genomic_DNA"/>
</dbReference>
<dbReference type="Proteomes" id="UP000676310">
    <property type="component" value="Unassembled WGS sequence"/>
</dbReference>
<dbReference type="AlphaFoldDB" id="A0A8J2HRZ0"/>
<evidence type="ECO:0008006" key="3">
    <source>
        <dbReference type="Google" id="ProtNLM"/>
    </source>
</evidence>
<gene>
    <name evidence="1" type="ORF">ALTATR162_LOCUS709</name>
</gene>
<organism evidence="1 2">
    <name type="scientific">Alternaria atra</name>
    <dbReference type="NCBI Taxonomy" id="119953"/>
    <lineage>
        <taxon>Eukaryota</taxon>
        <taxon>Fungi</taxon>
        <taxon>Dikarya</taxon>
        <taxon>Ascomycota</taxon>
        <taxon>Pezizomycotina</taxon>
        <taxon>Dothideomycetes</taxon>
        <taxon>Pleosporomycetidae</taxon>
        <taxon>Pleosporales</taxon>
        <taxon>Pleosporineae</taxon>
        <taxon>Pleosporaceae</taxon>
        <taxon>Alternaria</taxon>
        <taxon>Alternaria sect. Ulocladioides</taxon>
    </lineage>
</organism>
<dbReference type="Pfam" id="PF06089">
    <property type="entry name" value="Asparaginase_II"/>
    <property type="match status" value="1"/>
</dbReference>
<dbReference type="PANTHER" id="PTHR42110">
    <property type="entry name" value="L-ASPARAGINASE, PUTATIVE (AFU_ORTHOLOGUE AFUA_3G11890)-RELATED"/>
    <property type="match status" value="1"/>
</dbReference>
<reference evidence="1" key="1">
    <citation type="submission" date="2021-05" db="EMBL/GenBank/DDBJ databases">
        <authorList>
            <person name="Stam R."/>
        </authorList>
    </citation>
    <scope>NUCLEOTIDE SEQUENCE</scope>
    <source>
        <strain evidence="1">CS162</strain>
    </source>
</reference>
<keyword evidence="2" id="KW-1185">Reference proteome</keyword>
<evidence type="ECO:0000313" key="1">
    <source>
        <dbReference type="EMBL" id="CAG5140439.1"/>
    </source>
</evidence>
<proteinExistence type="predicted"/>
<dbReference type="RefSeq" id="XP_043164238.1">
    <property type="nucleotide sequence ID" value="XM_043308303.1"/>
</dbReference>
<dbReference type="PANTHER" id="PTHR42110:SF1">
    <property type="entry name" value="L-ASPARAGINASE, PUTATIVE (AFU_ORTHOLOGUE AFUA_3G11890)-RELATED"/>
    <property type="match status" value="1"/>
</dbReference>
<accession>A0A8J2HRZ0</accession>
<name>A0A8J2HRZ0_9PLEO</name>
<dbReference type="OrthoDB" id="2588474at2759"/>